<organism evidence="2 3">
    <name type="scientific">Trinickia symbiotica</name>
    <dbReference type="NCBI Taxonomy" id="863227"/>
    <lineage>
        <taxon>Bacteria</taxon>
        <taxon>Pseudomonadati</taxon>
        <taxon>Pseudomonadota</taxon>
        <taxon>Betaproteobacteria</taxon>
        <taxon>Burkholderiales</taxon>
        <taxon>Burkholderiaceae</taxon>
        <taxon>Trinickia</taxon>
    </lineage>
</organism>
<evidence type="ECO:0008006" key="4">
    <source>
        <dbReference type="Google" id="ProtNLM"/>
    </source>
</evidence>
<name>A0A2T3XM52_9BURK</name>
<dbReference type="EMBL" id="PYUC01000017">
    <property type="protein sequence ID" value="PTB17604.1"/>
    <property type="molecule type" value="Genomic_DNA"/>
</dbReference>
<protein>
    <recommendedName>
        <fullName evidence="4">ATP-binding protein</fullName>
    </recommendedName>
</protein>
<comment type="caution">
    <text evidence="2">The sequence shown here is derived from an EMBL/GenBank/DDBJ whole genome shotgun (WGS) entry which is preliminary data.</text>
</comment>
<gene>
    <name evidence="2" type="ORF">C9I57_27065</name>
</gene>
<accession>A0A2T3XM52</accession>
<evidence type="ECO:0000256" key="1">
    <source>
        <dbReference type="SAM" id="MobiDB-lite"/>
    </source>
</evidence>
<sequence length="1765" mass="192443">MTMPKTKTSKPASSSKKAAAKKSEATAAKRARTPRRADAPPVVVSPAAAGPSGALLEGHVGAQYLLPLLSGGEARGLPGVLVTRVSFQRAGFNHSMDDVIVTGNDSQGCPATLELQAKRTIAFTAGDRIFADVVALACRATAKSEFETTRYELAVAIARTSTKIEQHIQDVLKWAREYQDAEGFFERLNQPGAAHQAMREFVAAIRGHMRAAGSAHDDAAVWQLLSRFQVLAFDFEQPGSVCAQLARERCALLLPPQDASRSGELWDSLQQIALQVDAAGGDLDAPALRDRLTGERGYRLAGDRRLYVARERLAETAENTLATMSSRVHGVGIDRSSLVAAALSALEQARYLEIRGAGGVGKSGVMKDLARRIGVESRIVVAAPHRIPGGGWTALAAQLGCEMSAREFLTDLAGDGGGTLFVDGLDRFDAPGQRATVVDLIRAAAQVRGFRVVVTTRMDFDADARAWLPAQALQDLGEASPLIINELGDDEVAQLREADPALAALLRPGHPAEKLVRNLYRLDRLARGIVAEAAAPFSEVQMARQWWTTGDSANVSGRLERCRLLRSLAVHSLTSSSPMDTSTASADAITALTESGSLRALSSVRVEPAHDVLRDWAIGCLLHEEPEHFPASTLDSPAPVRLVRGVELAARLHAELGSDATAWQALLDRVSVPGAHGSWRRAVLLALSRSERAGEVLNRCLPALAADNAKSLADLVRAAVTVDSQPVAPLWAAFGVDTSKLTEDFVAPRGLAWLNLIIWSLVIGDRLPHAAVPQFVDLYNRWCCANGGHDVLSPLLVLRLYVWLVEIEAKNHPRASDFNAWMTAKKTPGLSMTTAQESDLRTAFFMWCRLRPADAESYLQGGATHPHRHTLFRQLLRFVGTAPYAAPQAIADLFLQALAERDNEEDRPSRMRDVFSAWDTEYFPAWPARAPFLDLLLADKEQGLRLVRGVVAHAVRRRSGDSEPGDNRVEVPLPSGRRRSFPWCQSYMWSRSQDSHIVASALMALEAWAHLRIERDEPVPAVIDDVLGPEGSPAAYLLVAVDVMLSHWPKSRECLWRFAASAELLARDRDRFAHDHLNSNDIYTVWVHPEPAGSVRLDDLRRRPSRRMPLDAVLVDFALHGPADVRESMKQALQGEVARIGAPDGESRGMADSRFAAMCALNQLDIANYVSGGTDENGQATIEYVPPPDEARLLAELQGKAQRGSAEIAIRGRLMRALTEPSCPLQLLEEVVLWARRDTSAWRVGPDKDEQEWIDRTRVIVASLVMRDGSRILKAAHGDWARAQLTEAALREPDDSGFAKQLPFNAAAIAAVGLLAAYRDDPEVADMPRLLHLAVRRDTGMASVLRAEVAAQRPLSPELTRSLIRLGLASAIYAVPQRDDDDFDCVEDYLARQQALEIASKEAERTRLQSAVAAELHWFTGGGSEPGWPELPDPYPPKVRHRITLGKPQLRQKRSAVQSRVFALSAVVAAQWLSIAVELWRTDRPDLLCALVRHCWPWTAGANGVGCGPDEEPGELAFQWNDAYFAAALNAAVSTGNGGIEDYILNPLVQLPEERFLDATEAVLHELDQVWLNGGGLSDSTAVSIRERLAPRLAMTRAWRHLASERSSRIEIHLGGAVAAMFMGQHEIGQGPRCYVLPPGAARAGLLLPMLTLLTEQAAGSMFVAVAFLGLLEVEPKANRLNFIARAATAWWRAQGADAEFWIDHAIGRRLCSWIDKAVLDAPVSPTVLDSTELAAIVDILVQSGSPLARALDERLARRRKANAG</sequence>
<dbReference type="InterPro" id="IPR027417">
    <property type="entry name" value="P-loop_NTPase"/>
</dbReference>
<feature type="region of interest" description="Disordered" evidence="1">
    <location>
        <begin position="1"/>
        <end position="44"/>
    </location>
</feature>
<dbReference type="Proteomes" id="UP000240638">
    <property type="component" value="Unassembled WGS sequence"/>
</dbReference>
<feature type="compositionally biased region" description="Low complexity" evidence="1">
    <location>
        <begin position="1"/>
        <end position="17"/>
    </location>
</feature>
<reference evidence="2 3" key="1">
    <citation type="submission" date="2018-03" db="EMBL/GenBank/DDBJ databases">
        <title>Whole genome analyses suggest that Burkholderia sensu lato contains two further novel genera in the rhizoxinica-symbiotica group Mycetohabitans gen. nov., and Trinickia gen. nov.: implications for the evolution of diazotrophy and nodulation in the Burkholderiaceae.</title>
        <authorList>
            <person name="Estrada De Los Santos P."/>
            <person name="Palmer M."/>
            <person name="Chavez-Ramirez B."/>
            <person name="Steenkamp E.T."/>
            <person name="Hirsch A.M."/>
            <person name="Manyaka P."/>
            <person name="Maluk M."/>
            <person name="Lafos M."/>
            <person name="Crook M."/>
            <person name="Gross E."/>
            <person name="Simon M.F."/>
            <person name="Bueno Dos Reis Junior F."/>
            <person name="Poole P.S."/>
            <person name="Venter S.N."/>
            <person name="James E.K."/>
        </authorList>
    </citation>
    <scope>NUCLEOTIDE SEQUENCE [LARGE SCALE GENOMIC DNA]</scope>
    <source>
        <strain evidence="2 3">JPY-366</strain>
    </source>
</reference>
<dbReference type="SUPFAM" id="SSF52540">
    <property type="entry name" value="P-loop containing nucleoside triphosphate hydrolases"/>
    <property type="match status" value="1"/>
</dbReference>
<proteinExistence type="predicted"/>
<evidence type="ECO:0000313" key="2">
    <source>
        <dbReference type="EMBL" id="PTB17604.1"/>
    </source>
</evidence>
<evidence type="ECO:0000313" key="3">
    <source>
        <dbReference type="Proteomes" id="UP000240638"/>
    </source>
</evidence>